<feature type="transmembrane region" description="Helical" evidence="1">
    <location>
        <begin position="218"/>
        <end position="237"/>
    </location>
</feature>
<reference evidence="2 3" key="1">
    <citation type="journal article" date="2012" name="BMC Genomics">
        <title>The genome sequence of Propionibacterium acidipropionici provides insights into its biotechnological and industrial potential.</title>
        <authorList>
            <person name="Parizzi L.P."/>
            <person name="Grassi M.C."/>
            <person name="Llerena L.A."/>
            <person name="Carazzolle M.F."/>
            <person name="Queiroz V.L."/>
            <person name="Lunardi I."/>
            <person name="Zeidler A.F."/>
            <person name="Teixeira P.J."/>
            <person name="Mieczkowski P."/>
            <person name="Rincones J."/>
            <person name="Pereira G.A."/>
        </authorList>
    </citation>
    <scope>NUCLEOTIDE SEQUENCE [LARGE SCALE GENOMIC DNA]</scope>
    <source>
        <strain evidence="3">ATCC 4875 / DSM 20272 / JCM 6432 / NBRC 12425 / NCIMB 8070</strain>
    </source>
</reference>
<feature type="transmembrane region" description="Helical" evidence="1">
    <location>
        <begin position="67"/>
        <end position="86"/>
    </location>
</feature>
<dbReference type="KEGG" id="pbo:PACID_07680"/>
<evidence type="ECO:0000313" key="2">
    <source>
        <dbReference type="EMBL" id="AFV88606.1"/>
    </source>
</evidence>
<keyword evidence="1" id="KW-0472">Membrane</keyword>
<dbReference type="HOGENOM" id="CLU_1146396_0_0_11"/>
<dbReference type="GeneID" id="88083637"/>
<organism evidence="2 3">
    <name type="scientific">Acidipropionibacterium acidipropionici (strain ATCC 4875 / DSM 20272 / JCM 6432 / NBRC 12425 / NCIMB 8070 / 4)</name>
    <name type="common">Propionibacterium acidipropionici</name>
    <dbReference type="NCBI Taxonomy" id="1171373"/>
    <lineage>
        <taxon>Bacteria</taxon>
        <taxon>Bacillati</taxon>
        <taxon>Actinomycetota</taxon>
        <taxon>Actinomycetes</taxon>
        <taxon>Propionibacteriales</taxon>
        <taxon>Propionibacteriaceae</taxon>
        <taxon>Acidipropionibacterium</taxon>
    </lineage>
</organism>
<feature type="transmembrane region" description="Helical" evidence="1">
    <location>
        <begin position="146"/>
        <end position="170"/>
    </location>
</feature>
<evidence type="ECO:0000313" key="3">
    <source>
        <dbReference type="Proteomes" id="UP000000214"/>
    </source>
</evidence>
<keyword evidence="1" id="KW-0812">Transmembrane</keyword>
<protein>
    <submittedName>
        <fullName evidence="2">Integral membrane protein</fullName>
    </submittedName>
</protein>
<dbReference type="EMBL" id="CP003493">
    <property type="protein sequence ID" value="AFV88606.1"/>
    <property type="molecule type" value="Genomic_DNA"/>
</dbReference>
<proteinExistence type="predicted"/>
<feature type="transmembrane region" description="Helical" evidence="1">
    <location>
        <begin position="33"/>
        <end position="55"/>
    </location>
</feature>
<sequence>MSTIGVTPTNTPTNPGSRVAGAARLHYLTNPWAFVWAPLIAFFGLLAVFVAIAAIAGPGGGTSLGPIMAVFFMMQAYQSVSSVFSLSQALGLTRREYLAGAGAVGLIGAVILSIALTVLGAAEHVTEGFGLGVHLSYSPAVFDRGLAAALATWLITLLGAYIAGLFAATLRQRFGSIAIWVAILGVVVVIAAAAAVIGYLDAWPQVGNWVGRVGPFGVALWAIPLEIIAAAATSLILRRTPA</sequence>
<feature type="transmembrane region" description="Helical" evidence="1">
    <location>
        <begin position="98"/>
        <end position="122"/>
    </location>
</feature>
<dbReference type="PATRIC" id="fig|1171373.8.peg.776"/>
<dbReference type="RefSeq" id="WP_015069519.1">
    <property type="nucleotide sequence ID" value="NC_019395.1"/>
</dbReference>
<dbReference type="AlphaFoldDB" id="K7RQN3"/>
<keyword evidence="1" id="KW-1133">Transmembrane helix</keyword>
<dbReference type="Proteomes" id="UP000000214">
    <property type="component" value="Chromosome"/>
</dbReference>
<gene>
    <name evidence="2" type="ordered locus">PACID_07680</name>
</gene>
<dbReference type="eggNOG" id="ENOG5030JCK">
    <property type="taxonomic scope" value="Bacteria"/>
</dbReference>
<dbReference type="STRING" id="1171373.PACID_07680"/>
<feature type="transmembrane region" description="Helical" evidence="1">
    <location>
        <begin position="177"/>
        <end position="198"/>
    </location>
</feature>
<name>K7RQN3_ACIA4</name>
<evidence type="ECO:0000256" key="1">
    <source>
        <dbReference type="SAM" id="Phobius"/>
    </source>
</evidence>
<accession>K7RQN3</accession>